<dbReference type="AlphaFoldDB" id="A0A4Z0AUS7"/>
<evidence type="ECO:0000313" key="2">
    <source>
        <dbReference type="Proteomes" id="UP000297391"/>
    </source>
</evidence>
<protein>
    <submittedName>
        <fullName evidence="1">Uncharacterized protein</fullName>
    </submittedName>
</protein>
<keyword evidence="2" id="KW-1185">Reference proteome</keyword>
<proteinExistence type="predicted"/>
<sequence length="122" mass="13457">MIKADQALYVSKHGKGSRCFLQPCLRPLTLHSRAKPTFEFAQSQKLMIENDGGSLDAAQLQVGQSKSGQWNACALVRNVPTRVTMVFQPVRGKLESIPALKIRFRSLKGEDNVVKFSGVAIN</sequence>
<comment type="caution">
    <text evidence="1">The sequence shown here is derived from an EMBL/GenBank/DDBJ whole genome shotgun (WGS) entry which is preliminary data.</text>
</comment>
<name>A0A4Z0AUS7_9PSED</name>
<evidence type="ECO:0000313" key="1">
    <source>
        <dbReference type="EMBL" id="TFY90562.1"/>
    </source>
</evidence>
<organism evidence="1 2">
    <name type="scientific">Pseudomonas kairouanensis</name>
    <dbReference type="NCBI Taxonomy" id="2293832"/>
    <lineage>
        <taxon>Bacteria</taxon>
        <taxon>Pseudomonadati</taxon>
        <taxon>Pseudomonadota</taxon>
        <taxon>Gammaproteobacteria</taxon>
        <taxon>Pseudomonadales</taxon>
        <taxon>Pseudomonadaceae</taxon>
        <taxon>Pseudomonas</taxon>
    </lineage>
</organism>
<gene>
    <name evidence="1" type="ORF">DYL59_08460</name>
</gene>
<dbReference type="Proteomes" id="UP000297391">
    <property type="component" value="Unassembled WGS sequence"/>
</dbReference>
<accession>A0A4Z0AUS7</accession>
<reference evidence="1 2" key="1">
    <citation type="journal article" date="2019" name="Syst. Appl. Microbiol.">
        <title>New species of pathogenic Pseudomonas isolated from citrus in Tunisia: Proposal of Pseudomonas kairouanensis sp. nov. and Pseudomonas nabeulensis sp. nov.</title>
        <authorList>
            <person name="Oueslati M."/>
            <person name="Mulet M."/>
            <person name="Gomila M."/>
            <person name="Berge O."/>
            <person name="Hajlaoui M.R."/>
            <person name="Lalucat J."/>
            <person name="Sadfi-Zouaoui N."/>
            <person name="Garcia-Valdes E."/>
        </authorList>
    </citation>
    <scope>NUCLEOTIDE SEQUENCE [LARGE SCALE GENOMIC DNA]</scope>
    <source>
        <strain evidence="1 2">KC12</strain>
    </source>
</reference>
<dbReference type="EMBL" id="QUZU01000007">
    <property type="protein sequence ID" value="TFY90562.1"/>
    <property type="molecule type" value="Genomic_DNA"/>
</dbReference>